<keyword evidence="6" id="KW-1185">Reference proteome</keyword>
<evidence type="ECO:0000256" key="4">
    <source>
        <dbReference type="RuleBase" id="RU361279"/>
    </source>
</evidence>
<dbReference type="InterPro" id="IPR002698">
    <property type="entry name" value="FTHF_cligase"/>
</dbReference>
<dbReference type="RefSeq" id="WP_379905350.1">
    <property type="nucleotide sequence ID" value="NZ_JBHRTR010000037.1"/>
</dbReference>
<keyword evidence="2 4" id="KW-0547">Nucleotide-binding</keyword>
<organism evidence="5 6">
    <name type="scientific">Marinibaculum pumilum</name>
    <dbReference type="NCBI Taxonomy" id="1766165"/>
    <lineage>
        <taxon>Bacteria</taxon>
        <taxon>Pseudomonadati</taxon>
        <taxon>Pseudomonadota</taxon>
        <taxon>Alphaproteobacteria</taxon>
        <taxon>Rhodospirillales</taxon>
        <taxon>Rhodospirillaceae</taxon>
        <taxon>Marinibaculum</taxon>
    </lineage>
</organism>
<dbReference type="PANTHER" id="PTHR23407">
    <property type="entry name" value="ATPASE INHIBITOR/5-FORMYLTETRAHYDROFOLATE CYCLO-LIGASE"/>
    <property type="match status" value="1"/>
</dbReference>
<dbReference type="EC" id="6.3.3.2" evidence="4"/>
<keyword evidence="5" id="KW-0436">Ligase</keyword>
<dbReference type="Gene3D" id="3.40.50.10420">
    <property type="entry name" value="NagB/RpiA/CoA transferase-like"/>
    <property type="match status" value="1"/>
</dbReference>
<keyword evidence="3 4" id="KW-0067">ATP-binding</keyword>
<dbReference type="EMBL" id="JBHRTR010000037">
    <property type="protein sequence ID" value="MFC3230305.1"/>
    <property type="molecule type" value="Genomic_DNA"/>
</dbReference>
<evidence type="ECO:0000256" key="1">
    <source>
        <dbReference type="ARBA" id="ARBA00010638"/>
    </source>
</evidence>
<keyword evidence="4" id="KW-0479">Metal-binding</keyword>
<comment type="cofactor">
    <cofactor evidence="4">
        <name>Mg(2+)</name>
        <dbReference type="ChEBI" id="CHEBI:18420"/>
    </cofactor>
</comment>
<dbReference type="InterPro" id="IPR024185">
    <property type="entry name" value="FTHF_cligase-like_sf"/>
</dbReference>
<evidence type="ECO:0000313" key="6">
    <source>
        <dbReference type="Proteomes" id="UP001595528"/>
    </source>
</evidence>
<dbReference type="GO" id="GO:0030272">
    <property type="term" value="F:5-formyltetrahydrofolate cyclo-ligase activity"/>
    <property type="evidence" value="ECO:0007669"/>
    <property type="project" value="UniProtKB-EC"/>
</dbReference>
<comment type="caution">
    <text evidence="5">The sequence shown here is derived from an EMBL/GenBank/DDBJ whole genome shotgun (WGS) entry which is preliminary data.</text>
</comment>
<accession>A0ABV7L6P5</accession>
<name>A0ABV7L6P5_9PROT</name>
<dbReference type="NCBIfam" id="TIGR02727">
    <property type="entry name" value="MTHFS_bact"/>
    <property type="match status" value="1"/>
</dbReference>
<proteinExistence type="inferred from homology"/>
<dbReference type="PANTHER" id="PTHR23407:SF1">
    <property type="entry name" value="5-FORMYLTETRAHYDROFOLATE CYCLO-LIGASE"/>
    <property type="match status" value="1"/>
</dbReference>
<gene>
    <name evidence="5" type="ORF">ACFOGJ_23850</name>
</gene>
<reference evidence="6" key="1">
    <citation type="journal article" date="2019" name="Int. J. Syst. Evol. Microbiol.">
        <title>The Global Catalogue of Microorganisms (GCM) 10K type strain sequencing project: providing services to taxonomists for standard genome sequencing and annotation.</title>
        <authorList>
            <consortium name="The Broad Institute Genomics Platform"/>
            <consortium name="The Broad Institute Genome Sequencing Center for Infectious Disease"/>
            <person name="Wu L."/>
            <person name="Ma J."/>
        </authorList>
    </citation>
    <scope>NUCLEOTIDE SEQUENCE [LARGE SCALE GENOMIC DNA]</scope>
    <source>
        <strain evidence="6">KCTC 42964</strain>
    </source>
</reference>
<keyword evidence="4" id="KW-0460">Magnesium</keyword>
<dbReference type="InterPro" id="IPR037171">
    <property type="entry name" value="NagB/RpiA_transferase-like"/>
</dbReference>
<comment type="catalytic activity">
    <reaction evidence="4">
        <text>(6S)-5-formyl-5,6,7,8-tetrahydrofolate + ATP = (6R)-5,10-methenyltetrahydrofolate + ADP + phosphate</text>
        <dbReference type="Rhea" id="RHEA:10488"/>
        <dbReference type="ChEBI" id="CHEBI:30616"/>
        <dbReference type="ChEBI" id="CHEBI:43474"/>
        <dbReference type="ChEBI" id="CHEBI:57455"/>
        <dbReference type="ChEBI" id="CHEBI:57457"/>
        <dbReference type="ChEBI" id="CHEBI:456216"/>
        <dbReference type="EC" id="6.3.3.2"/>
    </reaction>
</comment>
<comment type="similarity">
    <text evidence="1 4">Belongs to the 5-formyltetrahydrofolate cyclo-ligase family.</text>
</comment>
<evidence type="ECO:0000256" key="3">
    <source>
        <dbReference type="ARBA" id="ARBA00022840"/>
    </source>
</evidence>
<evidence type="ECO:0000313" key="5">
    <source>
        <dbReference type="EMBL" id="MFC3230305.1"/>
    </source>
</evidence>
<dbReference type="SUPFAM" id="SSF100950">
    <property type="entry name" value="NagB/RpiA/CoA transferase-like"/>
    <property type="match status" value="1"/>
</dbReference>
<dbReference type="Pfam" id="PF01812">
    <property type="entry name" value="5-FTHF_cyc-lig"/>
    <property type="match status" value="1"/>
</dbReference>
<evidence type="ECO:0000256" key="2">
    <source>
        <dbReference type="ARBA" id="ARBA00022741"/>
    </source>
</evidence>
<protein>
    <recommendedName>
        <fullName evidence="4">5-formyltetrahydrofolate cyclo-ligase</fullName>
        <ecNumber evidence="4">6.3.3.2</ecNumber>
    </recommendedName>
</protein>
<dbReference type="Proteomes" id="UP001595528">
    <property type="component" value="Unassembled WGS sequence"/>
</dbReference>
<sequence length="202" mass="21677">MSGVSAAKARLRVAMHGLRRAAHRPWHGIAAAGILVHEVLAAAEISPGIVAAYWPMAGEADPLPALRRLTDMGWQTALPDIVPPAADGAMRHGHVVFRPWPLADGVPPPGAYRIPAPPAAIPAVRPDLVLVPLLAADRRGRRLGQGAGFYDRCLAELRQDGEPVLAVGWAMEAQLLRQVPADDRDAPLDWLVTERRALRCPA</sequence>
<dbReference type="PIRSF" id="PIRSF006806">
    <property type="entry name" value="FTHF_cligase"/>
    <property type="match status" value="1"/>
</dbReference>